<name>A0A699VMC9_TANCI</name>
<evidence type="ECO:0000256" key="1">
    <source>
        <dbReference type="SAM" id="Phobius"/>
    </source>
</evidence>
<keyword evidence="1" id="KW-1133">Transmembrane helix</keyword>
<keyword evidence="1" id="KW-0812">Transmembrane</keyword>
<dbReference type="EMBL" id="BKCJ011429880">
    <property type="protein sequence ID" value="GFD32944.1"/>
    <property type="molecule type" value="Genomic_DNA"/>
</dbReference>
<protein>
    <submittedName>
        <fullName evidence="2">Phospholipase-like protein</fullName>
    </submittedName>
</protein>
<proteinExistence type="predicted"/>
<comment type="caution">
    <text evidence="2">The sequence shown here is derived from an EMBL/GenBank/DDBJ whole genome shotgun (WGS) entry which is preliminary data.</text>
</comment>
<evidence type="ECO:0000313" key="2">
    <source>
        <dbReference type="EMBL" id="GFD32944.1"/>
    </source>
</evidence>
<feature type="transmembrane region" description="Helical" evidence="1">
    <location>
        <begin position="69"/>
        <end position="92"/>
    </location>
</feature>
<reference evidence="2" key="1">
    <citation type="journal article" date="2019" name="Sci. Rep.">
        <title>Draft genome of Tanacetum cinerariifolium, the natural source of mosquito coil.</title>
        <authorList>
            <person name="Yamashiro T."/>
            <person name="Shiraishi A."/>
            <person name="Satake H."/>
            <person name="Nakayama K."/>
        </authorList>
    </citation>
    <scope>NUCLEOTIDE SEQUENCE</scope>
</reference>
<keyword evidence="1" id="KW-0472">Membrane</keyword>
<dbReference type="AlphaFoldDB" id="A0A699VMC9"/>
<accession>A0A699VMC9</accession>
<gene>
    <name evidence="2" type="ORF">Tci_904913</name>
</gene>
<organism evidence="2">
    <name type="scientific">Tanacetum cinerariifolium</name>
    <name type="common">Dalmatian daisy</name>
    <name type="synonym">Chrysanthemum cinerariifolium</name>
    <dbReference type="NCBI Taxonomy" id="118510"/>
    <lineage>
        <taxon>Eukaryota</taxon>
        <taxon>Viridiplantae</taxon>
        <taxon>Streptophyta</taxon>
        <taxon>Embryophyta</taxon>
        <taxon>Tracheophyta</taxon>
        <taxon>Spermatophyta</taxon>
        <taxon>Magnoliopsida</taxon>
        <taxon>eudicotyledons</taxon>
        <taxon>Gunneridae</taxon>
        <taxon>Pentapetalae</taxon>
        <taxon>asterids</taxon>
        <taxon>campanulids</taxon>
        <taxon>Asterales</taxon>
        <taxon>Asteraceae</taxon>
        <taxon>Asteroideae</taxon>
        <taxon>Anthemideae</taxon>
        <taxon>Anthemidinae</taxon>
        <taxon>Tanacetum</taxon>
    </lineage>
</organism>
<sequence length="93" mass="10545">MIIEESEERAPKLQALIVANLMKDNQIASPVGWQLGEKVLMNWTAKLKPGDMSIALYDYSKMISFMRKAALESHIMVFVTLAHTLYIVLTFIS</sequence>